<gene>
    <name evidence="2" type="ORF">R3P38DRAFT_3224901</name>
</gene>
<sequence>MSHSSTPRRAPLERPKTRIQFPNQRHSSLLFPSTGPRFTPPSLIDVRRRGGSTRPEIAYLRPINIVHPFFYPLLTKCPHCGSDDVAWIRGTVPDRVKFMVYADCIPDSGGTGTKSRSFVTTNQVFWKNWEHWEIPRGIPYFTSRSAVTRELFDIIVEFRPSTTSGGLAENIKQLHLLEYHEYSLEFLRAYQEENFKPGTLTFPRTFSPISPPTEQGYNDTSITDDFIRDIYMGFIDRTRSEESTEYLKNLNPGICLSTDNTFKVAGKATVVDTTKARTKLMKGGILSIINELNEIIAWSASPAELFEFSKASKNAARSSVLSYPQCSSLTTAVRLRRRPHKAMPDLQICLDVYHFMMRYLAAILNGTQNPRRGAVAVDIRNAVLKKSAEKDAPAQYWSKEEQGNEDGGAAHAVHAAQLKHLRKGCLSRNRQDIASDGSRIEGSHKGWNGLQRAVASGIELQNGLCHDFALRRNLRIASSRKPGTPAATHSIQLSAAKAQSDVSALIRPTLGNIQSGEKFGLVSSNHSDTFGGLLTIKSEDEDEAKVLIELSENSADQQPEVILAEFGIDPALLQKPETPQLSVASDRNTQQLSAKRKHSESVSADHDDNPVSADKSAANVADVNASGPPQPKKSRLAGNTAIDNTSPIQRAPPPVLQLGTYSFDFSASNSNSSIASLGPSEIIHGRNDDKSQVASNCQRARILLVHGYAEGVWMEGVDMTSKKWAEAVGKYNERLLQVQKDGISGAVSKAPRALISKLGEIERMVLERIATNDFVARTSGKVEYWKEHCYAVQLIKPLTSSEGGNLKTEGKSPRKVAACLRCNKVMYPGPNKAPENHKKGHCSDGFKQKSTDDNSAPWPQPTGIFTTGSEFHPLLFLVAIRDLYEKVLIEQNHGSLNVEDEAFSLMLQQPGRIISVNGAVLFKLFSGYAIPAADQIPDNLMVNHDGVAYLRIDSLADTETTFSSSQHM</sequence>
<proteinExistence type="predicted"/>
<evidence type="ECO:0000313" key="2">
    <source>
        <dbReference type="EMBL" id="KAK6992700.1"/>
    </source>
</evidence>
<keyword evidence="3" id="KW-1185">Reference proteome</keyword>
<comment type="caution">
    <text evidence="2">The sequence shown here is derived from an EMBL/GenBank/DDBJ whole genome shotgun (WGS) entry which is preliminary data.</text>
</comment>
<reference evidence="2 3" key="1">
    <citation type="journal article" date="2024" name="J Genomics">
        <title>Draft genome sequencing and assembly of Favolaschia claudopus CIRM-BRFM 2984 isolated from oak limbs.</title>
        <authorList>
            <person name="Navarro D."/>
            <person name="Drula E."/>
            <person name="Chaduli D."/>
            <person name="Cazenave R."/>
            <person name="Ahrendt S."/>
            <person name="Wang J."/>
            <person name="Lipzen A."/>
            <person name="Daum C."/>
            <person name="Barry K."/>
            <person name="Grigoriev I.V."/>
            <person name="Favel A."/>
            <person name="Rosso M.N."/>
            <person name="Martin F."/>
        </authorList>
    </citation>
    <scope>NUCLEOTIDE SEQUENCE [LARGE SCALE GENOMIC DNA]</scope>
    <source>
        <strain evidence="2 3">CIRM-BRFM 2984</strain>
    </source>
</reference>
<evidence type="ECO:0000313" key="3">
    <source>
        <dbReference type="Proteomes" id="UP001362999"/>
    </source>
</evidence>
<organism evidence="2 3">
    <name type="scientific">Favolaschia claudopus</name>
    <dbReference type="NCBI Taxonomy" id="2862362"/>
    <lineage>
        <taxon>Eukaryota</taxon>
        <taxon>Fungi</taxon>
        <taxon>Dikarya</taxon>
        <taxon>Basidiomycota</taxon>
        <taxon>Agaricomycotina</taxon>
        <taxon>Agaricomycetes</taxon>
        <taxon>Agaricomycetidae</taxon>
        <taxon>Agaricales</taxon>
        <taxon>Marasmiineae</taxon>
        <taxon>Mycenaceae</taxon>
        <taxon>Favolaschia</taxon>
    </lineage>
</organism>
<feature type="compositionally biased region" description="Polar residues" evidence="1">
    <location>
        <begin position="577"/>
        <end position="593"/>
    </location>
</feature>
<feature type="region of interest" description="Disordered" evidence="1">
    <location>
        <begin position="577"/>
        <end position="653"/>
    </location>
</feature>
<accession>A0AAV9ZUN5</accession>
<feature type="compositionally biased region" description="Basic and acidic residues" evidence="1">
    <location>
        <begin position="599"/>
        <end position="609"/>
    </location>
</feature>
<feature type="compositionally biased region" description="Basic and acidic residues" evidence="1">
    <location>
        <begin position="834"/>
        <end position="852"/>
    </location>
</feature>
<dbReference type="EMBL" id="JAWWNJ010000107">
    <property type="protein sequence ID" value="KAK6992700.1"/>
    <property type="molecule type" value="Genomic_DNA"/>
</dbReference>
<dbReference type="Proteomes" id="UP001362999">
    <property type="component" value="Unassembled WGS sequence"/>
</dbReference>
<name>A0AAV9ZUN5_9AGAR</name>
<feature type="region of interest" description="Disordered" evidence="1">
    <location>
        <begin position="830"/>
        <end position="857"/>
    </location>
</feature>
<protein>
    <submittedName>
        <fullName evidence="2">Uncharacterized protein</fullName>
    </submittedName>
</protein>
<dbReference type="AlphaFoldDB" id="A0AAV9ZUN5"/>
<evidence type="ECO:0000256" key="1">
    <source>
        <dbReference type="SAM" id="MobiDB-lite"/>
    </source>
</evidence>